<sequence>MTDLAGLPAAVRAALRDEPVPDWRAPTLATLTDKRFSDPTWIFERKFDGMRCLAFRDGDRTRLLSRNRQPLNGTYPELVDALAAQRATRFVVDGEVVAFQGRRTSFARLQGRLGITDPEVARASRIRVYYYLFDLPHLDGKCLTEVPLRWRKRLLRDTISFDDPLRNTAHRVGDGLVAYQAACERGDEGVIAKLAGSTYESGRSRNWLKFKCVRDQEFVVGGYTSPKGSRIELGALLLGYHDGHDFVYAGKVGTGFDEATLRSLHERLSPIEQDTPPFTRGLVRENGARWVRPELVAQIGFTEWTRDGKLRHPRYQGLRTDKDPGDVVRETP</sequence>
<dbReference type="Proteomes" id="UP000028880">
    <property type="component" value="Unassembled WGS sequence"/>
</dbReference>
<reference evidence="6" key="1">
    <citation type="journal article" date="2014" name="Genome Announc.">
        <title>Draft Genome Sequence of Mycobacterium triplex DSM 44626.</title>
        <authorList>
            <person name="Sassi M."/>
            <person name="Croce O."/>
            <person name="Robert C."/>
            <person name="Raoult D."/>
            <person name="Drancourt M."/>
        </authorList>
    </citation>
    <scope>NUCLEOTIDE SEQUENCE [LARGE SCALE GENOMIC DNA]</scope>
    <source>
        <strain evidence="6">DSM 44626</strain>
    </source>
</reference>
<dbReference type="InterPro" id="IPR012340">
    <property type="entry name" value="NA-bd_OB-fold"/>
</dbReference>
<dbReference type="Gene3D" id="3.30.1490.70">
    <property type="match status" value="1"/>
</dbReference>
<dbReference type="PANTHER" id="PTHR45674">
    <property type="entry name" value="DNA LIGASE 1/3 FAMILY MEMBER"/>
    <property type="match status" value="1"/>
</dbReference>
<accession>A0A024JYP1</accession>
<dbReference type="CDD" id="cd07906">
    <property type="entry name" value="Adenylation_DNA_ligase_LigD_LigC"/>
    <property type="match status" value="1"/>
</dbReference>
<evidence type="ECO:0000313" key="7">
    <source>
        <dbReference type="EMBL" id="ORX04018.1"/>
    </source>
</evidence>
<dbReference type="SUPFAM" id="SSF56091">
    <property type="entry name" value="DNA ligase/mRNA capping enzyme, catalytic domain"/>
    <property type="match status" value="1"/>
</dbReference>
<dbReference type="Pfam" id="PF04679">
    <property type="entry name" value="DNA_ligase_A_C"/>
    <property type="match status" value="1"/>
</dbReference>
<dbReference type="InterPro" id="IPR012309">
    <property type="entry name" value="DNA_ligase_ATP-dep_C"/>
</dbReference>
<dbReference type="eggNOG" id="COG1793">
    <property type="taxonomic scope" value="Bacteria"/>
</dbReference>
<dbReference type="RefSeq" id="WP_036468855.1">
    <property type="nucleotide sequence ID" value="NZ_HG964446.1"/>
</dbReference>
<dbReference type="GO" id="GO:0006281">
    <property type="term" value="P:DNA repair"/>
    <property type="evidence" value="ECO:0007669"/>
    <property type="project" value="InterPro"/>
</dbReference>
<name>A0A024JYP1_9MYCO</name>
<dbReference type="GO" id="GO:0003910">
    <property type="term" value="F:DNA ligase (ATP) activity"/>
    <property type="evidence" value="ECO:0007669"/>
    <property type="project" value="UniProtKB-EC"/>
</dbReference>
<keyword evidence="3 6" id="KW-0436">Ligase</keyword>
<dbReference type="STRING" id="47839.BN973_02838"/>
<dbReference type="CDD" id="cd07971">
    <property type="entry name" value="OBF_DNA_ligase_LigD"/>
    <property type="match status" value="1"/>
</dbReference>
<dbReference type="PROSITE" id="PS00697">
    <property type="entry name" value="DNA_LIGASE_A1"/>
    <property type="match status" value="1"/>
</dbReference>
<dbReference type="EC" id="6.5.1.1" evidence="2"/>
<dbReference type="PROSITE" id="PS00333">
    <property type="entry name" value="DNA_LIGASE_A2"/>
    <property type="match status" value="1"/>
</dbReference>
<evidence type="ECO:0000256" key="1">
    <source>
        <dbReference type="ARBA" id="ARBA00007572"/>
    </source>
</evidence>
<dbReference type="NCBIfam" id="TIGR02779">
    <property type="entry name" value="NHEJ_ligase_lig"/>
    <property type="match status" value="1"/>
</dbReference>
<protein>
    <recommendedName>
        <fullName evidence="2">DNA ligase (ATP)</fullName>
        <ecNumber evidence="2">6.5.1.1</ecNumber>
    </recommendedName>
</protein>
<comment type="similarity">
    <text evidence="1">Belongs to the ATP-dependent DNA ligase family.</text>
</comment>
<dbReference type="InterPro" id="IPR014146">
    <property type="entry name" value="LigD_ligase_dom"/>
</dbReference>
<dbReference type="EMBL" id="LQPY01000020">
    <property type="protein sequence ID" value="ORX04018.1"/>
    <property type="molecule type" value="Genomic_DNA"/>
</dbReference>
<organism evidence="6">
    <name type="scientific">Mycobacterium triplex</name>
    <dbReference type="NCBI Taxonomy" id="47839"/>
    <lineage>
        <taxon>Bacteria</taxon>
        <taxon>Bacillati</taxon>
        <taxon>Actinomycetota</taxon>
        <taxon>Actinomycetes</taxon>
        <taxon>Mycobacteriales</taxon>
        <taxon>Mycobacteriaceae</taxon>
        <taxon>Mycobacterium</taxon>
        <taxon>Mycobacterium simiae complex</taxon>
    </lineage>
</organism>
<dbReference type="InterPro" id="IPR012310">
    <property type="entry name" value="DNA_ligase_ATP-dep_cent"/>
</dbReference>
<dbReference type="HOGENOM" id="CLU_008325_4_0_11"/>
<dbReference type="GO" id="GO:0006310">
    <property type="term" value="P:DNA recombination"/>
    <property type="evidence" value="ECO:0007669"/>
    <property type="project" value="InterPro"/>
</dbReference>
<dbReference type="Pfam" id="PF01068">
    <property type="entry name" value="DNA_ligase_A_M"/>
    <property type="match status" value="1"/>
</dbReference>
<dbReference type="InterPro" id="IPR050191">
    <property type="entry name" value="ATP-dep_DNA_ligase"/>
</dbReference>
<dbReference type="Gene3D" id="3.30.470.30">
    <property type="entry name" value="DNA ligase/mRNA capping enzyme"/>
    <property type="match status" value="1"/>
</dbReference>
<dbReference type="PANTHER" id="PTHR45674:SF4">
    <property type="entry name" value="DNA LIGASE 1"/>
    <property type="match status" value="1"/>
</dbReference>
<dbReference type="EMBL" id="HG964446">
    <property type="protein sequence ID" value="CDO88472.1"/>
    <property type="molecule type" value="Genomic_DNA"/>
</dbReference>
<proteinExistence type="inferred from homology"/>
<keyword evidence="8" id="KW-1185">Reference proteome</keyword>
<dbReference type="SUPFAM" id="SSF50249">
    <property type="entry name" value="Nucleic acid-binding proteins"/>
    <property type="match status" value="1"/>
</dbReference>
<dbReference type="GO" id="GO:0005524">
    <property type="term" value="F:ATP binding"/>
    <property type="evidence" value="ECO:0007669"/>
    <property type="project" value="InterPro"/>
</dbReference>
<dbReference type="OrthoDB" id="9802472at2"/>
<dbReference type="Proteomes" id="UP000193710">
    <property type="component" value="Unassembled WGS sequence"/>
</dbReference>
<evidence type="ECO:0000256" key="2">
    <source>
        <dbReference type="ARBA" id="ARBA00012727"/>
    </source>
</evidence>
<reference evidence="6" key="2">
    <citation type="submission" date="2014-04" db="EMBL/GenBank/DDBJ databases">
        <authorList>
            <person name="Xu Y.W."/>
            <person name="Yang Q."/>
        </authorList>
    </citation>
    <scope>NUCLEOTIDE SEQUENCE</scope>
    <source>
        <strain evidence="6">DSM 44626</strain>
    </source>
</reference>
<reference evidence="7 8" key="3">
    <citation type="submission" date="2016-01" db="EMBL/GenBank/DDBJ databases">
        <title>The new phylogeny of the genus Mycobacterium.</title>
        <authorList>
            <person name="Tarcisio F."/>
            <person name="Conor M."/>
            <person name="Antonella G."/>
            <person name="Elisabetta G."/>
            <person name="Giulia F.S."/>
            <person name="Sara T."/>
            <person name="Anna F."/>
            <person name="Clotilde B."/>
            <person name="Roberto B."/>
            <person name="Veronica D.S."/>
            <person name="Fabio R."/>
            <person name="Monica P."/>
            <person name="Olivier J."/>
            <person name="Enrico T."/>
            <person name="Nicola S."/>
        </authorList>
    </citation>
    <scope>NUCLEOTIDE SEQUENCE [LARGE SCALE GENOMIC DNA]</scope>
    <source>
        <strain evidence="7 8">DSM 44626</strain>
    </source>
</reference>
<dbReference type="InterPro" id="IPR016059">
    <property type="entry name" value="DNA_ligase_ATP-dep_CS"/>
</dbReference>
<evidence type="ECO:0000313" key="6">
    <source>
        <dbReference type="EMBL" id="CDO88472.1"/>
    </source>
</evidence>
<evidence type="ECO:0000256" key="4">
    <source>
        <dbReference type="ARBA" id="ARBA00034003"/>
    </source>
</evidence>
<evidence type="ECO:0000313" key="8">
    <source>
        <dbReference type="Proteomes" id="UP000193710"/>
    </source>
</evidence>
<evidence type="ECO:0000256" key="3">
    <source>
        <dbReference type="ARBA" id="ARBA00022598"/>
    </source>
</evidence>
<dbReference type="AlphaFoldDB" id="A0A024JYP1"/>
<feature type="domain" description="ATP-dependent DNA ligase family profile" evidence="5">
    <location>
        <begin position="121"/>
        <end position="211"/>
    </location>
</feature>
<dbReference type="Gene3D" id="2.40.50.140">
    <property type="entry name" value="Nucleic acid-binding proteins"/>
    <property type="match status" value="1"/>
</dbReference>
<dbReference type="PROSITE" id="PS50160">
    <property type="entry name" value="DNA_LIGASE_A3"/>
    <property type="match status" value="1"/>
</dbReference>
<evidence type="ECO:0000259" key="5">
    <source>
        <dbReference type="PROSITE" id="PS50160"/>
    </source>
</evidence>
<comment type="catalytic activity">
    <reaction evidence="4">
        <text>ATP + (deoxyribonucleotide)n-3'-hydroxyl + 5'-phospho-(deoxyribonucleotide)m = (deoxyribonucleotide)n+m + AMP + diphosphate.</text>
        <dbReference type="EC" id="6.5.1.1"/>
    </reaction>
</comment>
<gene>
    <name evidence="7" type="ORF">AWC29_15875</name>
    <name evidence="6" type="ORF">BN973_02838</name>
</gene>